<dbReference type="GO" id="GO:0005737">
    <property type="term" value="C:cytoplasm"/>
    <property type="evidence" value="ECO:0007669"/>
    <property type="project" value="UniProtKB-SubCell"/>
</dbReference>
<protein>
    <recommendedName>
        <fullName evidence="6 7">L-rhamnose isomerase</fullName>
        <ecNumber evidence="6 7">5.3.1.14</ecNumber>
    </recommendedName>
</protein>
<feature type="binding site" evidence="6">
    <location>
        <position position="273"/>
    </location>
    <ligand>
        <name>Mn(2+)</name>
        <dbReference type="ChEBI" id="CHEBI:29035"/>
    </ligand>
</feature>
<reference evidence="8 9" key="1">
    <citation type="journal article" date="2015" name="Genome Announc.">
        <title>Expanding the biotechnology potential of lactobacilli through comparative genomics of 213 strains and associated genera.</title>
        <authorList>
            <person name="Sun Z."/>
            <person name="Harris H.M."/>
            <person name="McCann A."/>
            <person name="Guo C."/>
            <person name="Argimon S."/>
            <person name="Zhang W."/>
            <person name="Yang X."/>
            <person name="Jeffery I.B."/>
            <person name="Cooney J.C."/>
            <person name="Kagawa T.F."/>
            <person name="Liu W."/>
            <person name="Song Y."/>
            <person name="Salvetti E."/>
            <person name="Wrobel A."/>
            <person name="Rasinkangas P."/>
            <person name="Parkhill J."/>
            <person name="Rea M.C."/>
            <person name="O'Sullivan O."/>
            <person name="Ritari J."/>
            <person name="Douillard F.P."/>
            <person name="Paul Ross R."/>
            <person name="Yang R."/>
            <person name="Briner A.E."/>
            <person name="Felis G.E."/>
            <person name="de Vos W.M."/>
            <person name="Barrangou R."/>
            <person name="Klaenhammer T.R."/>
            <person name="Caufield P.W."/>
            <person name="Cui Y."/>
            <person name="Zhang H."/>
            <person name="O'Toole P.W."/>
        </authorList>
    </citation>
    <scope>NUCLEOTIDE SEQUENCE [LARGE SCALE GENOMIC DNA]</scope>
    <source>
        <strain evidence="8 9">DSM 20001</strain>
    </source>
</reference>
<dbReference type="NCBIfam" id="TIGR01748">
    <property type="entry name" value="rhaA"/>
    <property type="match status" value="1"/>
</dbReference>
<evidence type="ECO:0000256" key="4">
    <source>
        <dbReference type="ARBA" id="ARBA00023235"/>
    </source>
</evidence>
<evidence type="ECO:0000256" key="2">
    <source>
        <dbReference type="ARBA" id="ARBA00022723"/>
    </source>
</evidence>
<dbReference type="GO" id="GO:0019324">
    <property type="term" value="P:L-lyxose metabolic process"/>
    <property type="evidence" value="ECO:0007669"/>
    <property type="project" value="TreeGrafter"/>
</dbReference>
<evidence type="ECO:0000256" key="5">
    <source>
        <dbReference type="ARBA" id="ARBA00023308"/>
    </source>
</evidence>
<dbReference type="InterPro" id="IPR009308">
    <property type="entry name" value="Rhamnose_isomerase"/>
</dbReference>
<organism evidence="8 9">
    <name type="scientific">Loigolactobacillus coryniformis subsp. coryniformis KCTC 3167 = DSM 20001</name>
    <dbReference type="NCBI Taxonomy" id="913848"/>
    <lineage>
        <taxon>Bacteria</taxon>
        <taxon>Bacillati</taxon>
        <taxon>Bacillota</taxon>
        <taxon>Bacilli</taxon>
        <taxon>Lactobacillales</taxon>
        <taxon>Lactobacillaceae</taxon>
        <taxon>Loigolactobacillus</taxon>
    </lineage>
</organism>
<keyword evidence="3 6" id="KW-0464">Manganese</keyword>
<dbReference type="InterPro" id="IPR050337">
    <property type="entry name" value="L-rhamnose_isomerase"/>
</dbReference>
<gene>
    <name evidence="6" type="primary">rhaA</name>
    <name evidence="8" type="ORF">FD22_GL000276</name>
</gene>
<dbReference type="InterPro" id="IPR036237">
    <property type="entry name" value="Xyl_isomerase-like_sf"/>
</dbReference>
<dbReference type="Pfam" id="PF06134">
    <property type="entry name" value="RhaA"/>
    <property type="match status" value="1"/>
</dbReference>
<keyword evidence="4 6" id="KW-0413">Isomerase</keyword>
<evidence type="ECO:0000313" key="9">
    <source>
        <dbReference type="Proteomes" id="UP000051181"/>
    </source>
</evidence>
<evidence type="ECO:0000256" key="7">
    <source>
        <dbReference type="NCBIfam" id="TIGR01748"/>
    </source>
</evidence>
<sequence>MRSVLDMVKAETIDKAYEVAKERYAELGVDTDAAMKRLEQVPLSLHCWQGDDIHGFLNPEAELTGGIAVTGNYPGVARTPDELTSDLHEALSLIPGKHRVALHMIYAVAKDGKKKDFNDIRPEDFDYWIDWAKKEGIGLDNNGTFFSHPKVKDNMTVASPDKAIRDYWIEHGKLTREVSNYIGEKLGQTCYNNFWIPDGFKDNPIDKRTPRERLLAALDEIEAKPYDEKNTQDAFEGKLFGAPGIESYTVGSHLFYENYAVSRGHLWTIDAGHFHPTEDVSDKFASYFPFTKKDLFMHVSRPVRWDSDHTVIMDEALVRITRSLVRDNYLERTHLGLDFFDATINRVAAWVVGARATQKSLLQAMLEPIEQLKQAEYDADFTTRLIETEELKSMPFGAVWDKFCQDHGTPVGTDWMKNIQQYEKDVQMKRN</sequence>
<dbReference type="EC" id="5.3.1.14" evidence="6 7"/>
<dbReference type="SUPFAM" id="SSF51658">
    <property type="entry name" value="Xylose isomerase-like"/>
    <property type="match status" value="1"/>
</dbReference>
<keyword evidence="5 6" id="KW-0684">Rhamnose metabolism</keyword>
<dbReference type="GO" id="GO:0019301">
    <property type="term" value="P:rhamnose catabolic process"/>
    <property type="evidence" value="ECO:0007669"/>
    <property type="project" value="UniProtKB-UniRule"/>
</dbReference>
<comment type="function">
    <text evidence="6">Catalyzes the interconversion of L-rhamnose and L-rhamnulose.</text>
</comment>
<dbReference type="HAMAP" id="MF_00541">
    <property type="entry name" value="RhaA"/>
    <property type="match status" value="1"/>
</dbReference>
<feature type="binding site" evidence="6">
    <location>
        <position position="306"/>
    </location>
    <ligand>
        <name>Mn(2+)</name>
        <dbReference type="ChEBI" id="CHEBI:29035"/>
    </ligand>
</feature>
<comment type="catalytic activity">
    <reaction evidence="6">
        <text>L-rhamnopyranose = L-rhamnulose</text>
        <dbReference type="Rhea" id="RHEA:23160"/>
        <dbReference type="ChEBI" id="CHEBI:17897"/>
        <dbReference type="ChEBI" id="CHEBI:62346"/>
        <dbReference type="EC" id="5.3.1.14"/>
    </reaction>
</comment>
<comment type="pathway">
    <text evidence="6">Carbohydrate degradation; L-rhamnose degradation; glycerone phosphate from L-rhamnose: step 1/3.</text>
</comment>
<keyword evidence="2 6" id="KW-0479">Metal-binding</keyword>
<feature type="binding site" evidence="6">
    <location>
        <position position="308"/>
    </location>
    <ligand>
        <name>Mn(2+)</name>
        <dbReference type="ChEBI" id="CHEBI:29035"/>
    </ligand>
</feature>
<evidence type="ECO:0000256" key="3">
    <source>
        <dbReference type="ARBA" id="ARBA00023211"/>
    </source>
</evidence>
<dbReference type="Proteomes" id="UP000051181">
    <property type="component" value="Unassembled WGS sequence"/>
</dbReference>
<name>A0A0R1F1F8_9LACO</name>
<comment type="similarity">
    <text evidence="6">Belongs to the rhamnose isomerase family.</text>
</comment>
<evidence type="ECO:0000256" key="1">
    <source>
        <dbReference type="ARBA" id="ARBA00022490"/>
    </source>
</evidence>
<evidence type="ECO:0000313" key="8">
    <source>
        <dbReference type="EMBL" id="KRK14035.1"/>
    </source>
</evidence>
<accession>A0A0R1F1F8</accession>
<dbReference type="EMBL" id="AZCN01000114">
    <property type="protein sequence ID" value="KRK14035.1"/>
    <property type="molecule type" value="Genomic_DNA"/>
</dbReference>
<dbReference type="PATRIC" id="fig|913848.6.peg.275"/>
<dbReference type="AlphaFoldDB" id="A0A0R1F1F8"/>
<dbReference type="eggNOG" id="COG4806">
    <property type="taxonomic scope" value="Bacteria"/>
</dbReference>
<keyword evidence="1 6" id="KW-0963">Cytoplasm</keyword>
<comment type="caution">
    <text evidence="8">The sequence shown here is derived from an EMBL/GenBank/DDBJ whole genome shotgun (WGS) entry which is preliminary data.</text>
</comment>
<evidence type="ECO:0000256" key="6">
    <source>
        <dbReference type="HAMAP-Rule" id="MF_00541"/>
    </source>
</evidence>
<dbReference type="Gene3D" id="3.20.20.150">
    <property type="entry name" value="Divalent-metal-dependent TIM barrel enzymes"/>
    <property type="match status" value="1"/>
</dbReference>
<dbReference type="PANTHER" id="PTHR30268:SF0">
    <property type="entry name" value="L-RHAMNOSE ISOMERASE"/>
    <property type="match status" value="1"/>
</dbReference>
<proteinExistence type="inferred from homology"/>
<comment type="cofactor">
    <cofactor evidence="6">
        <name>Mn(2+)</name>
        <dbReference type="ChEBI" id="CHEBI:29035"/>
    </cofactor>
    <text evidence="6">Binds 1 Mn(2+) ion per subunit.</text>
</comment>
<dbReference type="GO" id="GO:0030145">
    <property type="term" value="F:manganese ion binding"/>
    <property type="evidence" value="ECO:0007669"/>
    <property type="project" value="UniProtKB-UniRule"/>
</dbReference>
<dbReference type="PANTHER" id="PTHR30268">
    <property type="entry name" value="L-RHAMNOSE ISOMERASE"/>
    <property type="match status" value="1"/>
</dbReference>
<dbReference type="UniPathway" id="UPA00541">
    <property type="reaction ID" value="UER00601"/>
</dbReference>
<dbReference type="GO" id="GO:0008740">
    <property type="term" value="F:L-rhamnose isomerase activity"/>
    <property type="evidence" value="ECO:0007669"/>
    <property type="project" value="UniProtKB-UniRule"/>
</dbReference>
<dbReference type="NCBIfam" id="NF002203">
    <property type="entry name" value="PRK01076.1"/>
    <property type="match status" value="1"/>
</dbReference>
<comment type="subcellular location">
    <subcellularLocation>
        <location evidence="6">Cytoplasm</location>
    </subcellularLocation>
</comment>